<dbReference type="AlphaFoldDB" id="A0AAV3ZTM6"/>
<name>A0AAV3ZTM6_9GAST</name>
<protein>
    <recommendedName>
        <fullName evidence="4">SUEL-type lectin domain-containing protein</fullName>
    </recommendedName>
</protein>
<evidence type="ECO:0000256" key="1">
    <source>
        <dbReference type="SAM" id="MobiDB-lite"/>
    </source>
</evidence>
<reference evidence="2 3" key="1">
    <citation type="journal article" date="2021" name="Elife">
        <title>Chloroplast acquisition without the gene transfer in kleptoplastic sea slugs, Plakobranchus ocellatus.</title>
        <authorList>
            <person name="Maeda T."/>
            <person name="Takahashi S."/>
            <person name="Yoshida T."/>
            <person name="Shimamura S."/>
            <person name="Takaki Y."/>
            <person name="Nagai Y."/>
            <person name="Toyoda A."/>
            <person name="Suzuki Y."/>
            <person name="Arimoto A."/>
            <person name="Ishii H."/>
            <person name="Satoh N."/>
            <person name="Nishiyama T."/>
            <person name="Hasebe M."/>
            <person name="Maruyama T."/>
            <person name="Minagawa J."/>
            <person name="Obokata J."/>
            <person name="Shigenobu S."/>
        </authorList>
    </citation>
    <scope>NUCLEOTIDE SEQUENCE [LARGE SCALE GENOMIC DNA]</scope>
</reference>
<evidence type="ECO:0008006" key="4">
    <source>
        <dbReference type="Google" id="ProtNLM"/>
    </source>
</evidence>
<comment type="caution">
    <text evidence="2">The sequence shown here is derived from an EMBL/GenBank/DDBJ whole genome shotgun (WGS) entry which is preliminary data.</text>
</comment>
<sequence>MSTCIISKQFTIFKGCTARSVIDIEKKRCPEMESCGTPRRFRMALKSKYRCKAENNEEVKEEKKNNKEEDMKGKEKEAEEKRKRGKGKRGR</sequence>
<dbReference type="Proteomes" id="UP000735302">
    <property type="component" value="Unassembled WGS sequence"/>
</dbReference>
<dbReference type="EMBL" id="BLXT01002860">
    <property type="protein sequence ID" value="GFN98476.1"/>
    <property type="molecule type" value="Genomic_DNA"/>
</dbReference>
<evidence type="ECO:0000313" key="3">
    <source>
        <dbReference type="Proteomes" id="UP000735302"/>
    </source>
</evidence>
<organism evidence="2 3">
    <name type="scientific">Plakobranchus ocellatus</name>
    <dbReference type="NCBI Taxonomy" id="259542"/>
    <lineage>
        <taxon>Eukaryota</taxon>
        <taxon>Metazoa</taxon>
        <taxon>Spiralia</taxon>
        <taxon>Lophotrochozoa</taxon>
        <taxon>Mollusca</taxon>
        <taxon>Gastropoda</taxon>
        <taxon>Heterobranchia</taxon>
        <taxon>Euthyneura</taxon>
        <taxon>Panpulmonata</taxon>
        <taxon>Sacoglossa</taxon>
        <taxon>Placobranchoidea</taxon>
        <taxon>Plakobranchidae</taxon>
        <taxon>Plakobranchus</taxon>
    </lineage>
</organism>
<proteinExistence type="predicted"/>
<keyword evidence="3" id="KW-1185">Reference proteome</keyword>
<accession>A0AAV3ZTM6</accession>
<feature type="compositionally biased region" description="Basic and acidic residues" evidence="1">
    <location>
        <begin position="53"/>
        <end position="82"/>
    </location>
</feature>
<gene>
    <name evidence="2" type="ORF">PoB_002498200</name>
</gene>
<feature type="region of interest" description="Disordered" evidence="1">
    <location>
        <begin position="53"/>
        <end position="91"/>
    </location>
</feature>
<evidence type="ECO:0000313" key="2">
    <source>
        <dbReference type="EMBL" id="GFN98476.1"/>
    </source>
</evidence>